<evidence type="ECO:0000313" key="2">
    <source>
        <dbReference type="Proteomes" id="UP001056120"/>
    </source>
</evidence>
<reference evidence="2" key="1">
    <citation type="journal article" date="2022" name="Mol. Ecol. Resour.">
        <title>The genomes of chicory, endive, great burdock and yacon provide insights into Asteraceae palaeo-polyploidization history and plant inulin production.</title>
        <authorList>
            <person name="Fan W."/>
            <person name="Wang S."/>
            <person name="Wang H."/>
            <person name="Wang A."/>
            <person name="Jiang F."/>
            <person name="Liu H."/>
            <person name="Zhao H."/>
            <person name="Xu D."/>
            <person name="Zhang Y."/>
        </authorList>
    </citation>
    <scope>NUCLEOTIDE SEQUENCE [LARGE SCALE GENOMIC DNA]</scope>
    <source>
        <strain evidence="2">cv. Yunnan</strain>
    </source>
</reference>
<reference evidence="1 2" key="2">
    <citation type="journal article" date="2022" name="Mol. Ecol. Resour.">
        <title>The genomes of chicory, endive, great burdock and yacon provide insights into Asteraceae paleo-polyploidization history and plant inulin production.</title>
        <authorList>
            <person name="Fan W."/>
            <person name="Wang S."/>
            <person name="Wang H."/>
            <person name="Wang A."/>
            <person name="Jiang F."/>
            <person name="Liu H."/>
            <person name="Zhao H."/>
            <person name="Xu D."/>
            <person name="Zhang Y."/>
        </authorList>
    </citation>
    <scope>NUCLEOTIDE SEQUENCE [LARGE SCALE GENOMIC DNA]</scope>
    <source>
        <strain evidence="2">cv. Yunnan</strain>
        <tissue evidence="1">Leaves</tissue>
    </source>
</reference>
<comment type="caution">
    <text evidence="1">The sequence shown here is derived from an EMBL/GenBank/DDBJ whole genome shotgun (WGS) entry which is preliminary data.</text>
</comment>
<evidence type="ECO:0000313" key="1">
    <source>
        <dbReference type="EMBL" id="KAI3811055.1"/>
    </source>
</evidence>
<accession>A0ACB9IUJ1</accession>
<proteinExistence type="predicted"/>
<dbReference type="Proteomes" id="UP001056120">
    <property type="component" value="Linkage Group LG07"/>
</dbReference>
<dbReference type="EMBL" id="CM042024">
    <property type="protein sequence ID" value="KAI3811055.1"/>
    <property type="molecule type" value="Genomic_DNA"/>
</dbReference>
<gene>
    <name evidence="1" type="ORF">L1987_20771</name>
</gene>
<name>A0ACB9IUJ1_9ASTR</name>
<keyword evidence="2" id="KW-1185">Reference proteome</keyword>
<organism evidence="1 2">
    <name type="scientific">Smallanthus sonchifolius</name>
    <dbReference type="NCBI Taxonomy" id="185202"/>
    <lineage>
        <taxon>Eukaryota</taxon>
        <taxon>Viridiplantae</taxon>
        <taxon>Streptophyta</taxon>
        <taxon>Embryophyta</taxon>
        <taxon>Tracheophyta</taxon>
        <taxon>Spermatophyta</taxon>
        <taxon>Magnoliopsida</taxon>
        <taxon>eudicotyledons</taxon>
        <taxon>Gunneridae</taxon>
        <taxon>Pentapetalae</taxon>
        <taxon>asterids</taxon>
        <taxon>campanulids</taxon>
        <taxon>Asterales</taxon>
        <taxon>Asteraceae</taxon>
        <taxon>Asteroideae</taxon>
        <taxon>Heliantheae alliance</taxon>
        <taxon>Millerieae</taxon>
        <taxon>Smallanthus</taxon>
    </lineage>
</organism>
<protein>
    <submittedName>
        <fullName evidence="1">Uncharacterized protein</fullName>
    </submittedName>
</protein>
<sequence>MPIDAQLEALQRGRLSAQIVELQSGTYPMISETQIFVWRKSVEHGIVQAESGGFEQRWWSDLGFDDLSDGVER</sequence>